<dbReference type="InterPro" id="IPR001623">
    <property type="entry name" value="DnaJ_domain"/>
</dbReference>
<dbReference type="Pfam" id="PF00071">
    <property type="entry name" value="Ras"/>
    <property type="match status" value="2"/>
</dbReference>
<feature type="compositionally biased region" description="Acidic residues" evidence="1">
    <location>
        <begin position="385"/>
        <end position="398"/>
    </location>
</feature>
<evidence type="ECO:0000256" key="1">
    <source>
        <dbReference type="SAM" id="MobiDB-lite"/>
    </source>
</evidence>
<dbReference type="GO" id="GO:0003924">
    <property type="term" value="F:GTPase activity"/>
    <property type="evidence" value="ECO:0007669"/>
    <property type="project" value="InterPro"/>
</dbReference>
<dbReference type="PROSITE" id="PS51421">
    <property type="entry name" value="RAS"/>
    <property type="match status" value="1"/>
</dbReference>
<dbReference type="SUPFAM" id="SSF52540">
    <property type="entry name" value="P-loop containing nucleoside triphosphate hydrolases"/>
    <property type="match status" value="1"/>
</dbReference>
<sequence>MDTSSSSSTHVEFDYLFKLLLIGDSGVGKSTLILSFTSHTFEDLSPTIGVDFKVKYVTVGGKKLKLAIWDTVYDVTRRETFTNLSDIWAKEIDLYSTNQDCIKMLVGNKVDKESERVVSKKEGIDFAREYGCLYTECSAKTRVNVEQCFEELVMKAMQVHPDKNTNDPHAAEKFQILGEAYQVLSDPLQRNAYNQNGKHSVSRETMLDPTAVFALLFGSELFEDYIGHLAVASMVSSELADENDNPDILHEKLKATFGVDMLHTIGYVYSRQAAQELGKKVIYLGVPFLAEWVRNKGHFWKSQFTAAKGAFELLQLQGDIHKQFKMDGSGPENDIESHIRLNKDTLMNSLWKLNVVDIEVTLVHVCQMDKSSKGGETLKKKIASDSDDEGSSSDSSDDESPRAFSYRSPFFTQAWYW</sequence>
<dbReference type="InterPro" id="IPR026894">
    <property type="entry name" value="DnaJ_X"/>
</dbReference>
<dbReference type="PROSITE" id="PS50076">
    <property type="entry name" value="DNAJ_2"/>
    <property type="match status" value="1"/>
</dbReference>
<dbReference type="PROSITE" id="PS51419">
    <property type="entry name" value="RAB"/>
    <property type="match status" value="1"/>
</dbReference>
<dbReference type="SMART" id="SM00173">
    <property type="entry name" value="RAS"/>
    <property type="match status" value="1"/>
</dbReference>
<evidence type="ECO:0000259" key="2">
    <source>
        <dbReference type="PROSITE" id="PS50076"/>
    </source>
</evidence>
<dbReference type="InterPro" id="IPR036869">
    <property type="entry name" value="J_dom_sf"/>
</dbReference>
<protein>
    <recommendedName>
        <fullName evidence="2">J domain-containing protein</fullName>
    </recommendedName>
</protein>
<dbReference type="Gene3D" id="3.40.50.300">
    <property type="entry name" value="P-loop containing nucleotide triphosphate hydrolases"/>
    <property type="match status" value="2"/>
</dbReference>
<dbReference type="STRING" id="3871.A0A1J7HW10"/>
<feature type="domain" description="J" evidence="2">
    <location>
        <begin position="128"/>
        <end position="197"/>
    </location>
</feature>
<dbReference type="Gene3D" id="1.10.287.110">
    <property type="entry name" value="DnaJ domain"/>
    <property type="match status" value="1"/>
</dbReference>
<dbReference type="GO" id="GO:0005525">
    <property type="term" value="F:GTP binding"/>
    <property type="evidence" value="ECO:0007669"/>
    <property type="project" value="InterPro"/>
</dbReference>
<dbReference type="InterPro" id="IPR052423">
    <property type="entry name" value="EMIR"/>
</dbReference>
<feature type="region of interest" description="Disordered" evidence="1">
    <location>
        <begin position="376"/>
        <end position="404"/>
    </location>
</feature>
<dbReference type="Pfam" id="PF14308">
    <property type="entry name" value="DnaJ-X"/>
    <property type="match status" value="1"/>
</dbReference>
<reference evidence="3 4" key="1">
    <citation type="journal article" date="2017" name="Plant Biotechnol. J.">
        <title>A comprehensive draft genome sequence for lupin (Lupinus angustifolius), an emerging health food: insights into plant-microbe interactions and legume evolution.</title>
        <authorList>
            <person name="Hane J.K."/>
            <person name="Ming Y."/>
            <person name="Kamphuis L.G."/>
            <person name="Nelson M.N."/>
            <person name="Garg G."/>
            <person name="Atkins C.A."/>
            <person name="Bayer P.E."/>
            <person name="Bravo A."/>
            <person name="Bringans S."/>
            <person name="Cannon S."/>
            <person name="Edwards D."/>
            <person name="Foley R."/>
            <person name="Gao L.L."/>
            <person name="Harrison M.J."/>
            <person name="Huang W."/>
            <person name="Hurgobin B."/>
            <person name="Li S."/>
            <person name="Liu C.W."/>
            <person name="McGrath A."/>
            <person name="Morahan G."/>
            <person name="Murray J."/>
            <person name="Weller J."/>
            <person name="Jian J."/>
            <person name="Singh K.B."/>
        </authorList>
    </citation>
    <scope>NUCLEOTIDE SEQUENCE [LARGE SCALE GENOMIC DNA]</scope>
    <source>
        <strain evidence="4">cv. Tanjil</strain>
        <tissue evidence="3">Whole plant</tissue>
    </source>
</reference>
<proteinExistence type="predicted"/>
<keyword evidence="4" id="KW-1185">Reference proteome</keyword>
<evidence type="ECO:0000313" key="3">
    <source>
        <dbReference type="EMBL" id="OIW17057.1"/>
    </source>
</evidence>
<dbReference type="FunFam" id="3.40.50.300:FF:001447">
    <property type="entry name" value="Ras-related protein Rab-1B"/>
    <property type="match status" value="1"/>
</dbReference>
<dbReference type="PROSITE" id="PS00636">
    <property type="entry name" value="DNAJ_1"/>
    <property type="match status" value="1"/>
</dbReference>
<name>A0A1J7HW10_LUPAN</name>
<dbReference type="PANTHER" id="PTHR44094">
    <property type="entry name" value="DNAJ HEAT SHOCK N-TERMINAL DOMAIN-CONTAINING PROTEIN"/>
    <property type="match status" value="1"/>
</dbReference>
<evidence type="ECO:0000313" key="4">
    <source>
        <dbReference type="Proteomes" id="UP000188354"/>
    </source>
</evidence>
<dbReference type="EMBL" id="CM007362">
    <property type="protein sequence ID" value="OIW17057.1"/>
    <property type="molecule type" value="Genomic_DNA"/>
</dbReference>
<dbReference type="InterPro" id="IPR027417">
    <property type="entry name" value="P-loop_NTPase"/>
</dbReference>
<dbReference type="Gramene" id="OIW17057">
    <property type="protein sequence ID" value="OIW17057"/>
    <property type="gene ID" value="TanjilG_15640"/>
</dbReference>
<accession>A0A1J7HW10</accession>
<dbReference type="CDD" id="cd06257">
    <property type="entry name" value="DnaJ"/>
    <property type="match status" value="1"/>
</dbReference>
<organism evidence="3 4">
    <name type="scientific">Lupinus angustifolius</name>
    <name type="common">Narrow-leaved blue lupine</name>
    <dbReference type="NCBI Taxonomy" id="3871"/>
    <lineage>
        <taxon>Eukaryota</taxon>
        <taxon>Viridiplantae</taxon>
        <taxon>Streptophyta</taxon>
        <taxon>Embryophyta</taxon>
        <taxon>Tracheophyta</taxon>
        <taxon>Spermatophyta</taxon>
        <taxon>Magnoliopsida</taxon>
        <taxon>eudicotyledons</taxon>
        <taxon>Gunneridae</taxon>
        <taxon>Pentapetalae</taxon>
        <taxon>rosids</taxon>
        <taxon>fabids</taxon>
        <taxon>Fabales</taxon>
        <taxon>Fabaceae</taxon>
        <taxon>Papilionoideae</taxon>
        <taxon>50 kb inversion clade</taxon>
        <taxon>genistoids sensu lato</taxon>
        <taxon>core genistoids</taxon>
        <taxon>Genisteae</taxon>
        <taxon>Lupinus</taxon>
    </lineage>
</organism>
<dbReference type="PRINTS" id="PR00625">
    <property type="entry name" value="JDOMAIN"/>
</dbReference>
<gene>
    <name evidence="3" type="ORF">TanjilG_15640</name>
</gene>
<dbReference type="InterPro" id="IPR001806">
    <property type="entry name" value="Small_GTPase"/>
</dbReference>
<dbReference type="SMART" id="SM00175">
    <property type="entry name" value="RAB"/>
    <property type="match status" value="1"/>
</dbReference>
<dbReference type="PANTHER" id="PTHR44094:SF14">
    <property type="entry name" value="DNAJ HEAT SHOCK N-TERMINAL DOMAIN-CONTAINING PROTEIN"/>
    <property type="match status" value="1"/>
</dbReference>
<dbReference type="InterPro" id="IPR018253">
    <property type="entry name" value="DnaJ_domain_CS"/>
</dbReference>
<dbReference type="Proteomes" id="UP000188354">
    <property type="component" value="Chromosome LG02"/>
</dbReference>
<dbReference type="PRINTS" id="PR00449">
    <property type="entry name" value="RASTRNSFRMNG"/>
</dbReference>
<dbReference type="SMART" id="SM00271">
    <property type="entry name" value="DnaJ"/>
    <property type="match status" value="1"/>
</dbReference>
<dbReference type="SUPFAM" id="SSF46565">
    <property type="entry name" value="Chaperone J-domain"/>
    <property type="match status" value="1"/>
</dbReference>
<dbReference type="AlphaFoldDB" id="A0A1J7HW10"/>
<dbReference type="SMART" id="SM00174">
    <property type="entry name" value="RHO"/>
    <property type="match status" value="1"/>
</dbReference>